<dbReference type="PANTHER" id="PTHR11895:SF73">
    <property type="entry name" value="AMIDASE FAMILY PROTEIN"/>
    <property type="match status" value="1"/>
</dbReference>
<name>A0AAP6MM03_9GAMM</name>
<dbReference type="SUPFAM" id="SSF75304">
    <property type="entry name" value="Amidase signature (AS) enzymes"/>
    <property type="match status" value="1"/>
</dbReference>
<dbReference type="Gene3D" id="3.90.1300.10">
    <property type="entry name" value="Amidase signature (AS) domain"/>
    <property type="match status" value="1"/>
</dbReference>
<evidence type="ECO:0000313" key="2">
    <source>
        <dbReference type="EMBL" id="MEA5444671.1"/>
    </source>
</evidence>
<dbReference type="InterPro" id="IPR036928">
    <property type="entry name" value="AS_sf"/>
</dbReference>
<dbReference type="PANTHER" id="PTHR11895">
    <property type="entry name" value="TRANSAMIDASE"/>
    <property type="match status" value="1"/>
</dbReference>
<sequence>MRLLAPLLFFLGLALGGLGAYWLAPDPAPDEGVSKANAAAAEQLMDLAFRPEDRELMQNTLESHRSRYQQMRETLIPNPQAPALVFDPRPIGYDYRSDPVEPEWSYPEDFSRPADDAELAWLSLSELGALLRNGEISSVELTEFFLGRLREHGDRLEAVISLTEDRALAQAETADRELAAGIDRGPLHGIPYGAKDLFAVEGTRTTWGAAPFEEQVIDETATVIRKLDESGAVLIAKLTLGALAWGDVWYGGTTRNPWDPELEQGASGSSAGSGAATAAGLVPFALGTETLGSLVSPATRTGTTALRPSFGRVSRHGAMALSWSMDKVGPMTRSVDDAARVFAVIDGPDGKDVSLHPVAFDYQPREGLEGVVIGYLENTFEGASEQDKAVLDDLEALGAELRPVALPNLPLGAMQLILDVEAATAFDAFTRDSQADELVRQEEFAWPNVFRAARFIPAVEYLQANRLRQRLIEEMHEMVAEVDVYVAPSHGNLNLLTTNLSGHPAVTVPNGLDEGERPTSITFTGGLFEDDRLLEVVSAWQVATEHHQARPPNF</sequence>
<proteinExistence type="predicted"/>
<dbReference type="AlphaFoldDB" id="A0AAP6MM03"/>
<dbReference type="EMBL" id="JAYGII010000003">
    <property type="protein sequence ID" value="MEA5444671.1"/>
    <property type="molecule type" value="Genomic_DNA"/>
</dbReference>
<keyword evidence="3" id="KW-1185">Reference proteome</keyword>
<dbReference type="RefSeq" id="WP_346050122.1">
    <property type="nucleotide sequence ID" value="NZ_JAYGII010000003.1"/>
</dbReference>
<evidence type="ECO:0000259" key="1">
    <source>
        <dbReference type="Pfam" id="PF01425"/>
    </source>
</evidence>
<gene>
    <name evidence="2" type="ORF">VCB98_02440</name>
</gene>
<dbReference type="InterPro" id="IPR000120">
    <property type="entry name" value="Amidase"/>
</dbReference>
<reference evidence="2 3" key="1">
    <citation type="submission" date="2023-12" db="EMBL/GenBank/DDBJ databases">
        <title>Whole-genome sequencing of halo(alkali)philic microorganisms from hypersaline lakes.</title>
        <authorList>
            <person name="Sorokin D.Y."/>
            <person name="Merkel A.Y."/>
            <person name="Messina E."/>
            <person name="Yakimov M."/>
        </authorList>
    </citation>
    <scope>NUCLEOTIDE SEQUENCE [LARGE SCALE GENOMIC DNA]</scope>
    <source>
        <strain evidence="2 3">AB-CW1</strain>
    </source>
</reference>
<organism evidence="2 3">
    <name type="scientific">Natronospira elongata</name>
    <dbReference type="NCBI Taxonomy" id="3110268"/>
    <lineage>
        <taxon>Bacteria</taxon>
        <taxon>Pseudomonadati</taxon>
        <taxon>Pseudomonadota</taxon>
        <taxon>Gammaproteobacteria</taxon>
        <taxon>Natronospirales</taxon>
        <taxon>Natronospiraceae</taxon>
        <taxon>Natronospira</taxon>
    </lineage>
</organism>
<comment type="caution">
    <text evidence="2">The sequence shown here is derived from an EMBL/GenBank/DDBJ whole genome shotgun (WGS) entry which is preliminary data.</text>
</comment>
<protein>
    <submittedName>
        <fullName evidence="2">Amidase</fullName>
    </submittedName>
</protein>
<feature type="domain" description="Amidase" evidence="1">
    <location>
        <begin position="140"/>
        <end position="490"/>
    </location>
</feature>
<dbReference type="Pfam" id="PF01425">
    <property type="entry name" value="Amidase"/>
    <property type="match status" value="1"/>
</dbReference>
<accession>A0AAP6MM03</accession>
<dbReference type="Proteomes" id="UP001302316">
    <property type="component" value="Unassembled WGS sequence"/>
</dbReference>
<dbReference type="InterPro" id="IPR023631">
    <property type="entry name" value="Amidase_dom"/>
</dbReference>
<evidence type="ECO:0000313" key="3">
    <source>
        <dbReference type="Proteomes" id="UP001302316"/>
    </source>
</evidence>
<dbReference type="GO" id="GO:0050567">
    <property type="term" value="F:glutaminyl-tRNA synthase (glutamine-hydrolyzing) activity"/>
    <property type="evidence" value="ECO:0007669"/>
    <property type="project" value="TreeGrafter"/>
</dbReference>